<evidence type="ECO:0000313" key="1">
    <source>
        <dbReference type="EMBL" id="AQT67238.1"/>
    </source>
</evidence>
<evidence type="ECO:0000313" key="2">
    <source>
        <dbReference type="Proteomes" id="UP000189674"/>
    </source>
</evidence>
<organism evidence="1 2">
    <name type="scientific">Anaerohalosphaera lusitana</name>
    <dbReference type="NCBI Taxonomy" id="1936003"/>
    <lineage>
        <taxon>Bacteria</taxon>
        <taxon>Pseudomonadati</taxon>
        <taxon>Planctomycetota</taxon>
        <taxon>Phycisphaerae</taxon>
        <taxon>Sedimentisphaerales</taxon>
        <taxon>Anaerohalosphaeraceae</taxon>
        <taxon>Anaerohalosphaera</taxon>
    </lineage>
</organism>
<dbReference type="AlphaFoldDB" id="A0A1U9NHK2"/>
<protein>
    <submittedName>
        <fullName evidence="1">Uncharacterized protein</fullName>
    </submittedName>
</protein>
<dbReference type="STRING" id="1936003.STSP2_00381"/>
<proteinExistence type="predicted"/>
<keyword evidence="2" id="KW-1185">Reference proteome</keyword>
<sequence>MRRFLVLAVLACLVGGSISGRVINYDDDQLLAKAMRYDLSANGNDHEAADRGLAEQFYLQYLGEHPKLPGYTKAAIYARLGELFATAINVEKGEERDLNKAREYFEKGLEVGENLINRDMLKCRSFLSELQADSSEERVKRRMDFYVYLKSIKADEYKKQYTQERTESGFGTGHVDQYCEMFMELIESLKCSTVANAVTSARNSEAVGENLEYISERIDEGSREAKEFNEMLTTSENIKLAEVSNDGIVKLQRGSFAVPVEADQERRKSSVYLRMDYCDFDMLYGEFAEREWEGEAERLFCEVVETIKEKDLEKGVEISYKRPEMSGEEKKEFEKSVAGWMRWHVFLDGSMEGYSAEKVYVYRKILAGRDVIFIWGFSESTGRGQKRWRFDFVRDDKTGRLCWNAERKDSGTYDLIRDMMQENCEPVEDAEFEQNVVLAGAGTEHEVRLQFRGKEYNHDVFGAEYDGDDEVMAFYDAAQKVFKAGEHEKFAGLYTRFSGKKYLRMREEDRIDRFNGWYDRQLERGKVVRYVMDAEPFYIVFTAGRKGGDATRWEYVVRDADSGELKLTNFYVETPFDDVLREPGLFEAEWKSDIEVKDVSGFGGSASRCGE</sequence>
<dbReference type="Proteomes" id="UP000189674">
    <property type="component" value="Chromosome"/>
</dbReference>
<gene>
    <name evidence="1" type="ORF">STSP2_00381</name>
</gene>
<accession>A0A1U9NHK2</accession>
<dbReference type="KEGG" id="alus:STSP2_00381"/>
<dbReference type="EMBL" id="CP019791">
    <property type="protein sequence ID" value="AQT67238.1"/>
    <property type="molecule type" value="Genomic_DNA"/>
</dbReference>
<reference evidence="2" key="1">
    <citation type="submission" date="2017-02" db="EMBL/GenBank/DDBJ databases">
        <title>Comparative genomics and description of representatives of a novel lineage of planctomycetes thriving in anoxic sediments.</title>
        <authorList>
            <person name="Spring S."/>
            <person name="Bunk B."/>
            <person name="Sproer C."/>
        </authorList>
    </citation>
    <scope>NUCLEOTIDE SEQUENCE [LARGE SCALE GENOMIC DNA]</scope>
    <source>
        <strain evidence="2">ST-NAGAB-D1</strain>
    </source>
</reference>
<name>A0A1U9NHK2_9BACT</name>